<accession>A0A4D7AQL7</accession>
<protein>
    <submittedName>
        <fullName evidence="1">HAD hydrolase-like protein</fullName>
    </submittedName>
</protein>
<evidence type="ECO:0000313" key="1">
    <source>
        <dbReference type="EMBL" id="QCI59873.1"/>
    </source>
</evidence>
<dbReference type="GO" id="GO:0016787">
    <property type="term" value="F:hydrolase activity"/>
    <property type="evidence" value="ECO:0007669"/>
    <property type="project" value="UniProtKB-KW"/>
</dbReference>
<dbReference type="PANTHER" id="PTHR43434:SF20">
    <property type="entry name" value="5'-NUCLEOTIDASE"/>
    <property type="match status" value="1"/>
</dbReference>
<organism evidence="1 2">
    <name type="scientific">Dysosmobacter welbionis</name>
    <dbReference type="NCBI Taxonomy" id="2093857"/>
    <lineage>
        <taxon>Bacteria</taxon>
        <taxon>Bacillati</taxon>
        <taxon>Bacillota</taxon>
        <taxon>Clostridia</taxon>
        <taxon>Eubacteriales</taxon>
        <taxon>Oscillospiraceae</taxon>
        <taxon>Dysosmobacter</taxon>
    </lineage>
</organism>
<dbReference type="RefSeq" id="WP_119310494.1">
    <property type="nucleotide sequence ID" value="NZ_CP034413.3"/>
</dbReference>
<dbReference type="InterPro" id="IPR041492">
    <property type="entry name" value="HAD_2"/>
</dbReference>
<dbReference type="InterPro" id="IPR023198">
    <property type="entry name" value="PGP-like_dom2"/>
</dbReference>
<name>A0A4D7AQL7_9FIRM</name>
<evidence type="ECO:0000313" key="2">
    <source>
        <dbReference type="Proteomes" id="UP000298642"/>
    </source>
</evidence>
<dbReference type="Pfam" id="PF13419">
    <property type="entry name" value="HAD_2"/>
    <property type="match status" value="1"/>
</dbReference>
<dbReference type="SFLD" id="SFLDS00003">
    <property type="entry name" value="Haloacid_Dehalogenase"/>
    <property type="match status" value="1"/>
</dbReference>
<dbReference type="EMBL" id="CP034413">
    <property type="protein sequence ID" value="QCI59873.1"/>
    <property type="molecule type" value="Genomic_DNA"/>
</dbReference>
<dbReference type="InterPro" id="IPR023214">
    <property type="entry name" value="HAD_sf"/>
</dbReference>
<keyword evidence="1" id="KW-0378">Hydrolase</keyword>
<dbReference type="Gene3D" id="1.10.150.240">
    <property type="entry name" value="Putative phosphatase, domain 2"/>
    <property type="match status" value="1"/>
</dbReference>
<dbReference type="Proteomes" id="UP000298642">
    <property type="component" value="Chromosome"/>
</dbReference>
<dbReference type="AlphaFoldDB" id="A0A4D7AQL7"/>
<dbReference type="InterPro" id="IPR050155">
    <property type="entry name" value="HAD-like_hydrolase_sf"/>
</dbReference>
<reference evidence="2" key="1">
    <citation type="submission" date="2018-12" db="EMBL/GenBank/DDBJ databases">
        <title>Dusodibacter welbiota gen. nov., sp. nov., isolated from human faeces and emended description of the Oscillibacter genus.</title>
        <authorList>
            <person name="Le Roy T."/>
            <person name="Van der Smissen P."/>
            <person name="Delzenne N."/>
            <person name="Muccioli G."/>
            <person name="Collet J.F."/>
            <person name="Cani P.D."/>
        </authorList>
    </citation>
    <scope>NUCLEOTIDE SEQUENCE [LARGE SCALE GENOMIC DNA]</scope>
    <source>
        <strain evidence="2">J115</strain>
    </source>
</reference>
<dbReference type="Gene3D" id="3.40.50.1000">
    <property type="entry name" value="HAD superfamily/HAD-like"/>
    <property type="match status" value="1"/>
</dbReference>
<dbReference type="KEGG" id="obj:EIO64_12130"/>
<dbReference type="SUPFAM" id="SSF56784">
    <property type="entry name" value="HAD-like"/>
    <property type="match status" value="1"/>
</dbReference>
<dbReference type="InterPro" id="IPR036412">
    <property type="entry name" value="HAD-like_sf"/>
</dbReference>
<dbReference type="GO" id="GO:0004713">
    <property type="term" value="F:protein tyrosine kinase activity"/>
    <property type="evidence" value="ECO:0007669"/>
    <property type="project" value="TreeGrafter"/>
</dbReference>
<keyword evidence="2" id="KW-1185">Reference proteome</keyword>
<gene>
    <name evidence="1" type="ORF">EIO64_12130</name>
</gene>
<dbReference type="SFLD" id="SFLDG01129">
    <property type="entry name" value="C1.5:_HAD__Beta-PGM__Phosphata"/>
    <property type="match status" value="1"/>
</dbReference>
<dbReference type="GO" id="GO:0005829">
    <property type="term" value="C:cytosol"/>
    <property type="evidence" value="ECO:0007669"/>
    <property type="project" value="TreeGrafter"/>
</dbReference>
<dbReference type="PANTHER" id="PTHR43434">
    <property type="entry name" value="PHOSPHOGLYCOLATE PHOSPHATASE"/>
    <property type="match status" value="1"/>
</dbReference>
<proteinExistence type="predicted"/>
<sequence>MYHYIFFDLDGTLTDSKEGILNSLRYAFDKLGEPVPPESTLIKFIGPPLQDSFAEFCGFSAERAAEAIAAFRERYEPVGKFENMAAPGMADLCARLKARGYVLALASSKPESLCVPICEKFGFTPSLAVVTGSPPVGDWSKADVIRETMRRLELTEAHKPEILMVGDRKFDVLGAKACGIACAGVEFFGYAAPGELAESGAVAVVRTPEELEQFILTH</sequence>